<keyword evidence="3" id="KW-1185">Reference proteome</keyword>
<protein>
    <submittedName>
        <fullName evidence="2">Uncharacterized protein</fullName>
    </submittedName>
</protein>
<organism evidence="2 3">
    <name type="scientific">Trichoderma gamsii</name>
    <dbReference type="NCBI Taxonomy" id="398673"/>
    <lineage>
        <taxon>Eukaryota</taxon>
        <taxon>Fungi</taxon>
        <taxon>Dikarya</taxon>
        <taxon>Ascomycota</taxon>
        <taxon>Pezizomycotina</taxon>
        <taxon>Sordariomycetes</taxon>
        <taxon>Hypocreomycetidae</taxon>
        <taxon>Hypocreales</taxon>
        <taxon>Hypocreaceae</taxon>
        <taxon>Trichoderma</taxon>
    </lineage>
</organism>
<sequence>MIQQFCSKLIAAGSASSLAEMFSLRSFGYSVAKTEGPSFILHWSDDDQVVSLGTELTISMVDQFRTLSGYFISEAEAMAQDLLYGLDPVLNIAEIKDNMTNREVGYSFVKHEENGFQMATRQLLAQLSQPYRHQPPLIAHKGWQWSAVKHYLCMVTRLQESIFGGKYTSGGQTPRLRELQWLLCENTAWASRGVYVWNGSVVYIIKHHKAKRMTNKEFYVVRFLPLRLGLVVIKYLAFIHPVAEILRRELHEHMKIRELWRPTHLLFGKNEKPWATSKCTSILQAAAHGVWKQRITSQMYRQIAIGITEKHVREVYTPFNQYDEKSPAADKNVAFAMQSGHKVIQRNTTYGLDGASRIGCSHHCFVLMSGLQPSGMHSSTRQCEEESYPKRRQSYKKRPKTSLLSGAPTGSAYAFCTKGRELYAIKTLCQFWDIQSPDTVELPEVTSCFIFSALEAYFRGRPTFLCFFGMTGVQLRTLGIIKSYLHHSQIFVFFGSILGTYCKGFSKKTSPKASKVSAAAPSPARITTMPSEPATLPSRHSSATPLPPTLSD</sequence>
<evidence type="ECO:0000313" key="2">
    <source>
        <dbReference type="EMBL" id="PON20106.1"/>
    </source>
</evidence>
<reference evidence="2 3" key="1">
    <citation type="journal article" date="2016" name="Genome Announc.">
        <title>Draft Whole-Genome Sequence of Trichoderma gamsii T6085, a Promising Biocontrol Agent of Fusarium Head Blight on Wheat.</title>
        <authorList>
            <person name="Baroncelli R."/>
            <person name="Zapparata A."/>
            <person name="Piaggeschi G."/>
            <person name="Sarrocco S."/>
            <person name="Vannacci G."/>
        </authorList>
    </citation>
    <scope>NUCLEOTIDE SEQUENCE [LARGE SCALE GENOMIC DNA]</scope>
    <source>
        <strain evidence="2 3">T6085</strain>
    </source>
</reference>
<feature type="region of interest" description="Disordered" evidence="1">
    <location>
        <begin position="507"/>
        <end position="552"/>
    </location>
</feature>
<feature type="region of interest" description="Disordered" evidence="1">
    <location>
        <begin position="374"/>
        <end position="403"/>
    </location>
</feature>
<evidence type="ECO:0000256" key="1">
    <source>
        <dbReference type="SAM" id="MobiDB-lite"/>
    </source>
</evidence>
<evidence type="ECO:0000313" key="3">
    <source>
        <dbReference type="Proteomes" id="UP000054821"/>
    </source>
</evidence>
<accession>A0A2P4Z742</accession>
<gene>
    <name evidence="2" type="ORF">TGAM01_v211029</name>
</gene>
<feature type="compositionally biased region" description="Basic residues" evidence="1">
    <location>
        <begin position="390"/>
        <end position="400"/>
    </location>
</feature>
<dbReference type="RefSeq" id="XP_024404299.1">
    <property type="nucleotide sequence ID" value="XM_024550959.1"/>
</dbReference>
<dbReference type="GeneID" id="29990738"/>
<dbReference type="STRING" id="398673.A0A2P4Z742"/>
<dbReference type="AlphaFoldDB" id="A0A2P4Z742"/>
<dbReference type="EMBL" id="JPDN02000084">
    <property type="protein sequence ID" value="PON20106.1"/>
    <property type="molecule type" value="Genomic_DNA"/>
</dbReference>
<name>A0A2P4Z742_9HYPO</name>
<dbReference type="Proteomes" id="UP000054821">
    <property type="component" value="Unassembled WGS sequence"/>
</dbReference>
<feature type="compositionally biased region" description="Low complexity" evidence="1">
    <location>
        <begin position="511"/>
        <end position="524"/>
    </location>
</feature>
<proteinExistence type="predicted"/>
<comment type="caution">
    <text evidence="2">The sequence shown here is derived from an EMBL/GenBank/DDBJ whole genome shotgun (WGS) entry which is preliminary data.</text>
</comment>